<name>A0A3N6MGM9_NATCH</name>
<dbReference type="GO" id="GO:0016705">
    <property type="term" value="F:oxidoreductase activity, acting on paired donors, with incorporation or reduction of molecular oxygen"/>
    <property type="evidence" value="ECO:0007669"/>
    <property type="project" value="InterPro"/>
</dbReference>
<dbReference type="Pfam" id="PF00067">
    <property type="entry name" value="p450"/>
    <property type="match status" value="1"/>
</dbReference>
<comment type="caution">
    <text evidence="2">The sequence shown here is derived from an EMBL/GenBank/DDBJ whole genome shotgun (WGS) entry which is preliminary data.</text>
</comment>
<protein>
    <submittedName>
        <fullName evidence="2">Cytochrome P450</fullName>
    </submittedName>
</protein>
<dbReference type="PRINTS" id="PR00359">
    <property type="entry name" value="BP450"/>
</dbReference>
<dbReference type="GO" id="GO:0004497">
    <property type="term" value="F:monooxygenase activity"/>
    <property type="evidence" value="ECO:0007669"/>
    <property type="project" value="InterPro"/>
</dbReference>
<comment type="similarity">
    <text evidence="1">Belongs to the cytochrome P450 family.</text>
</comment>
<dbReference type="AlphaFoldDB" id="A0A3N6MGM9"/>
<dbReference type="GO" id="GO:0005506">
    <property type="term" value="F:iron ion binding"/>
    <property type="evidence" value="ECO:0007669"/>
    <property type="project" value="InterPro"/>
</dbReference>
<reference evidence="2 3" key="1">
    <citation type="submission" date="2018-10" db="EMBL/GenBank/DDBJ databases">
        <title>Natrarchaeobius chitinivorans gen. nov., sp. nov., and Natrarchaeobius haloalkaliphilus sp. nov., alkaliphilic, chitin-utilizing haloarchaea from hypersaline alkaline lakes.</title>
        <authorList>
            <person name="Sorokin D.Y."/>
            <person name="Elcheninov A.G."/>
            <person name="Kostrikina N.A."/>
            <person name="Bale N.J."/>
            <person name="Sinninghe Damste J.S."/>
            <person name="Khijniak T.V."/>
            <person name="Kublanov I.V."/>
            <person name="Toshchakov S.V."/>
        </authorList>
    </citation>
    <scope>NUCLEOTIDE SEQUENCE [LARGE SCALE GENOMIC DNA]</scope>
    <source>
        <strain evidence="2 3">AArcht7</strain>
    </source>
</reference>
<proteinExistence type="inferred from homology"/>
<sequence length="84" mass="9217">MTEAGCFETVRSDRDALNGAIEETLRYRSPVRTASRYATTKTDVGGVTVEPGDKLCVWFAAANRDPTVFDTPGQYPSLAKRETT</sequence>
<organism evidence="2 3">
    <name type="scientific">Natrarchaeobius chitinivorans</name>
    <dbReference type="NCBI Taxonomy" id="1679083"/>
    <lineage>
        <taxon>Archaea</taxon>
        <taxon>Methanobacteriati</taxon>
        <taxon>Methanobacteriota</taxon>
        <taxon>Stenosarchaea group</taxon>
        <taxon>Halobacteria</taxon>
        <taxon>Halobacteriales</taxon>
        <taxon>Natrialbaceae</taxon>
        <taxon>Natrarchaeobius</taxon>
    </lineage>
</organism>
<dbReference type="Gene3D" id="1.10.630.10">
    <property type="entry name" value="Cytochrome P450"/>
    <property type="match status" value="1"/>
</dbReference>
<evidence type="ECO:0000313" key="2">
    <source>
        <dbReference type="EMBL" id="RQG94791.1"/>
    </source>
</evidence>
<dbReference type="InterPro" id="IPR036396">
    <property type="entry name" value="Cyt_P450_sf"/>
</dbReference>
<dbReference type="InterPro" id="IPR002397">
    <property type="entry name" value="Cyt_P450_B"/>
</dbReference>
<dbReference type="OrthoDB" id="40089at2157"/>
<dbReference type="SUPFAM" id="SSF48264">
    <property type="entry name" value="Cytochrome P450"/>
    <property type="match status" value="1"/>
</dbReference>
<dbReference type="GO" id="GO:0020037">
    <property type="term" value="F:heme binding"/>
    <property type="evidence" value="ECO:0007669"/>
    <property type="project" value="InterPro"/>
</dbReference>
<gene>
    <name evidence="2" type="ORF">EA472_22105</name>
</gene>
<evidence type="ECO:0000256" key="1">
    <source>
        <dbReference type="ARBA" id="ARBA00010617"/>
    </source>
</evidence>
<evidence type="ECO:0000313" key="3">
    <source>
        <dbReference type="Proteomes" id="UP000281431"/>
    </source>
</evidence>
<dbReference type="EMBL" id="REFZ01000042">
    <property type="protein sequence ID" value="RQG94791.1"/>
    <property type="molecule type" value="Genomic_DNA"/>
</dbReference>
<keyword evidence="3" id="KW-1185">Reference proteome</keyword>
<dbReference type="PANTHER" id="PTHR46696:SF1">
    <property type="entry name" value="CYTOCHROME P450 YJIB-RELATED"/>
    <property type="match status" value="1"/>
</dbReference>
<dbReference type="PANTHER" id="PTHR46696">
    <property type="entry name" value="P450, PUTATIVE (EUROFUNG)-RELATED"/>
    <property type="match status" value="1"/>
</dbReference>
<dbReference type="Proteomes" id="UP000281431">
    <property type="component" value="Unassembled WGS sequence"/>
</dbReference>
<dbReference type="InterPro" id="IPR001128">
    <property type="entry name" value="Cyt_P450"/>
</dbReference>
<accession>A0A3N6MGM9</accession>